<feature type="transmembrane region" description="Helical" evidence="1">
    <location>
        <begin position="6"/>
        <end position="26"/>
    </location>
</feature>
<proteinExistence type="predicted"/>
<accession>A0A1R1XG67</accession>
<keyword evidence="1" id="KW-0812">Transmembrane</keyword>
<dbReference type="Proteomes" id="UP000187429">
    <property type="component" value="Unassembled WGS sequence"/>
</dbReference>
<keyword evidence="1" id="KW-1133">Transmembrane helix</keyword>
<evidence type="ECO:0000313" key="3">
    <source>
        <dbReference type="Proteomes" id="UP000187429"/>
    </source>
</evidence>
<organism evidence="2 3">
    <name type="scientific">Smittium culicis</name>
    <dbReference type="NCBI Taxonomy" id="133412"/>
    <lineage>
        <taxon>Eukaryota</taxon>
        <taxon>Fungi</taxon>
        <taxon>Fungi incertae sedis</taxon>
        <taxon>Zoopagomycota</taxon>
        <taxon>Kickxellomycotina</taxon>
        <taxon>Harpellomycetes</taxon>
        <taxon>Harpellales</taxon>
        <taxon>Legeriomycetaceae</taxon>
        <taxon>Smittium</taxon>
    </lineage>
</organism>
<reference evidence="3" key="1">
    <citation type="submission" date="2017-01" db="EMBL/GenBank/DDBJ databases">
        <authorList>
            <person name="Wang Y."/>
            <person name="White M."/>
            <person name="Kvist S."/>
            <person name="Moncalvo J.-M."/>
        </authorList>
    </citation>
    <scope>NUCLEOTIDE SEQUENCE [LARGE SCALE GENOMIC DNA]</scope>
    <source>
        <strain evidence="3">ID-206-W2</strain>
    </source>
</reference>
<dbReference type="AlphaFoldDB" id="A0A1R1XG67"/>
<keyword evidence="3" id="KW-1185">Reference proteome</keyword>
<evidence type="ECO:0000313" key="2">
    <source>
        <dbReference type="EMBL" id="OMJ13624.1"/>
    </source>
</evidence>
<name>A0A1R1XG67_9FUNG</name>
<comment type="caution">
    <text evidence="2">The sequence shown here is derived from an EMBL/GenBank/DDBJ whole genome shotgun (WGS) entry which is preliminary data.</text>
</comment>
<gene>
    <name evidence="2" type="ORF">AYI69_g8924</name>
</gene>
<protein>
    <submittedName>
        <fullName evidence="2">Uncharacterized protein</fullName>
    </submittedName>
</protein>
<dbReference type="EMBL" id="LSSM01005006">
    <property type="protein sequence ID" value="OMJ13624.1"/>
    <property type="molecule type" value="Genomic_DNA"/>
</dbReference>
<feature type="non-terminal residue" evidence="2">
    <location>
        <position position="29"/>
    </location>
</feature>
<sequence length="29" mass="3120">MSAILSNSVLISAASIAFNPLFWNLVARL</sequence>
<keyword evidence="1" id="KW-0472">Membrane</keyword>
<evidence type="ECO:0000256" key="1">
    <source>
        <dbReference type="SAM" id="Phobius"/>
    </source>
</evidence>